<dbReference type="AlphaFoldDB" id="A0A159Z750"/>
<dbReference type="PANTHER" id="PTHR30346:SF0">
    <property type="entry name" value="HCA OPERON TRANSCRIPTIONAL ACTIVATOR HCAR"/>
    <property type="match status" value="1"/>
</dbReference>
<dbReference type="RefSeq" id="WP_084740047.1">
    <property type="nucleotide sequence ID" value="NZ_CP012661.1"/>
</dbReference>
<evidence type="ECO:0000256" key="3">
    <source>
        <dbReference type="ARBA" id="ARBA00023125"/>
    </source>
</evidence>
<evidence type="ECO:0000256" key="4">
    <source>
        <dbReference type="ARBA" id="ARBA00023163"/>
    </source>
</evidence>
<dbReference type="KEGG" id="daa:AKL17_4004"/>
<dbReference type="InterPro" id="IPR036390">
    <property type="entry name" value="WH_DNA-bd_sf"/>
</dbReference>
<dbReference type="GO" id="GO:0032993">
    <property type="term" value="C:protein-DNA complex"/>
    <property type="evidence" value="ECO:0007669"/>
    <property type="project" value="TreeGrafter"/>
</dbReference>
<organism evidence="6 7">
    <name type="scientific">Frigidibacter mobilis</name>
    <dbReference type="NCBI Taxonomy" id="1335048"/>
    <lineage>
        <taxon>Bacteria</taxon>
        <taxon>Pseudomonadati</taxon>
        <taxon>Pseudomonadota</taxon>
        <taxon>Alphaproteobacteria</taxon>
        <taxon>Rhodobacterales</taxon>
        <taxon>Paracoccaceae</taxon>
        <taxon>Frigidibacter</taxon>
    </lineage>
</organism>
<proteinExistence type="inferred from homology"/>
<dbReference type="Gene3D" id="3.40.190.10">
    <property type="entry name" value="Periplasmic binding protein-like II"/>
    <property type="match status" value="2"/>
</dbReference>
<dbReference type="EMBL" id="CP012661">
    <property type="protein sequence ID" value="AMY71226.1"/>
    <property type="molecule type" value="Genomic_DNA"/>
</dbReference>
<dbReference type="GO" id="GO:0003677">
    <property type="term" value="F:DNA binding"/>
    <property type="evidence" value="ECO:0007669"/>
    <property type="project" value="UniProtKB-KW"/>
</dbReference>
<dbReference type="STRING" id="1335048.AKL17_4004"/>
<dbReference type="Gene3D" id="1.10.10.10">
    <property type="entry name" value="Winged helix-like DNA-binding domain superfamily/Winged helix DNA-binding domain"/>
    <property type="match status" value="1"/>
</dbReference>
<keyword evidence="3" id="KW-0238">DNA-binding</keyword>
<dbReference type="SUPFAM" id="SSF46785">
    <property type="entry name" value="Winged helix' DNA-binding domain"/>
    <property type="match status" value="1"/>
</dbReference>
<reference evidence="6 7" key="1">
    <citation type="submission" date="2015-09" db="EMBL/GenBank/DDBJ databases">
        <title>Complete genome sequence of Defluviimonas alba cai42t isolated from an oilfield in Xinjiang.</title>
        <authorList>
            <person name="Geng S."/>
            <person name="Pan X."/>
            <person name="Wu X."/>
        </authorList>
    </citation>
    <scope>NUCLEOTIDE SEQUENCE [LARGE SCALE GENOMIC DNA]</scope>
    <source>
        <strain evidence="7">cai42</strain>
    </source>
</reference>
<keyword evidence="4" id="KW-0804">Transcription</keyword>
<dbReference type="InterPro" id="IPR036388">
    <property type="entry name" value="WH-like_DNA-bd_sf"/>
</dbReference>
<dbReference type="InterPro" id="IPR000847">
    <property type="entry name" value="LysR_HTH_N"/>
</dbReference>
<dbReference type="FunFam" id="1.10.10.10:FF:000001">
    <property type="entry name" value="LysR family transcriptional regulator"/>
    <property type="match status" value="1"/>
</dbReference>
<feature type="domain" description="HTH lysR-type" evidence="5">
    <location>
        <begin position="11"/>
        <end position="68"/>
    </location>
</feature>
<name>A0A159Z750_9RHOB</name>
<dbReference type="OrthoDB" id="3252676at2"/>
<evidence type="ECO:0000259" key="5">
    <source>
        <dbReference type="PROSITE" id="PS50931"/>
    </source>
</evidence>
<dbReference type="Pfam" id="PF00126">
    <property type="entry name" value="HTH_1"/>
    <property type="match status" value="1"/>
</dbReference>
<evidence type="ECO:0000256" key="1">
    <source>
        <dbReference type="ARBA" id="ARBA00009437"/>
    </source>
</evidence>
<evidence type="ECO:0000313" key="7">
    <source>
        <dbReference type="Proteomes" id="UP000076128"/>
    </source>
</evidence>
<keyword evidence="2" id="KW-0805">Transcription regulation</keyword>
<dbReference type="Proteomes" id="UP000076128">
    <property type="component" value="Chromosome"/>
</dbReference>
<dbReference type="PANTHER" id="PTHR30346">
    <property type="entry name" value="TRANSCRIPTIONAL DUAL REGULATOR HCAR-RELATED"/>
    <property type="match status" value="1"/>
</dbReference>
<evidence type="ECO:0000313" key="6">
    <source>
        <dbReference type="EMBL" id="AMY71226.1"/>
    </source>
</evidence>
<dbReference type="Pfam" id="PF03466">
    <property type="entry name" value="LysR_substrate"/>
    <property type="match status" value="1"/>
</dbReference>
<sequence length="306" mass="34174">MQKEDKHSVSIEFRHLRCFLAATEHGSFRKAGSALGLSQSAISRCVAELENKIGASLFHRHTWGVSQTYAGQRFLSRARRAIRTISEGVDEAASAGRSELGRVRIGIYSSIASGFLADLLGIYGLHHPEIQIEMIDGNPIEHISAIRQLSLDVAFITGTRNWPDCDQRHLWSERVFAVLPIHHALAKNKKLRWRDLAEETFIVSETAPGQEIHDHLVRRIADFGRHPVIQVQHVSRDNLMPLVALDRGLTLVSEAMTVAQFPGVVYLQILGEILPFSAVWSAKNDNPALRRLLSLAKTMADRSVRS</sequence>
<dbReference type="InterPro" id="IPR005119">
    <property type="entry name" value="LysR_subst-bd"/>
</dbReference>
<dbReference type="GO" id="GO:0003700">
    <property type="term" value="F:DNA-binding transcription factor activity"/>
    <property type="evidence" value="ECO:0007669"/>
    <property type="project" value="InterPro"/>
</dbReference>
<keyword evidence="7" id="KW-1185">Reference proteome</keyword>
<protein>
    <submittedName>
        <fullName evidence="6">LysR family transcriptional regulator</fullName>
    </submittedName>
</protein>
<dbReference type="CDD" id="cd08414">
    <property type="entry name" value="PBP2_LTTR_aromatics_like"/>
    <property type="match status" value="1"/>
</dbReference>
<comment type="similarity">
    <text evidence="1">Belongs to the LysR transcriptional regulatory family.</text>
</comment>
<evidence type="ECO:0000256" key="2">
    <source>
        <dbReference type="ARBA" id="ARBA00023015"/>
    </source>
</evidence>
<dbReference type="PRINTS" id="PR00039">
    <property type="entry name" value="HTHLYSR"/>
</dbReference>
<dbReference type="SUPFAM" id="SSF53850">
    <property type="entry name" value="Periplasmic binding protein-like II"/>
    <property type="match status" value="1"/>
</dbReference>
<accession>A0A159Z750</accession>
<dbReference type="PROSITE" id="PS50931">
    <property type="entry name" value="HTH_LYSR"/>
    <property type="match status" value="1"/>
</dbReference>
<gene>
    <name evidence="6" type="ORF">AKL17_4004</name>
</gene>
<dbReference type="PATRIC" id="fig|1335048.3.peg.4162"/>